<dbReference type="InterPro" id="IPR023271">
    <property type="entry name" value="Aquaporin-like"/>
</dbReference>
<comment type="subcellular location">
    <subcellularLocation>
        <location evidence="1">Membrane</location>
        <topology evidence="1">Multi-pass membrane protein</topology>
    </subcellularLocation>
</comment>
<dbReference type="InterPro" id="IPR016697">
    <property type="entry name" value="Aquaporin_11/12"/>
</dbReference>
<evidence type="ECO:0000256" key="4">
    <source>
        <dbReference type="ARBA" id="ARBA00022989"/>
    </source>
</evidence>
<keyword evidence="4 6" id="KW-1133">Transmembrane helix</keyword>
<reference evidence="8" key="1">
    <citation type="submission" date="2019-06" db="EMBL/GenBank/DDBJ databases">
        <authorList>
            <consortium name="Wellcome Sanger Institute Data Sharing"/>
        </authorList>
    </citation>
    <scope>NUCLEOTIDE SEQUENCE [LARGE SCALE GENOMIC DNA]</scope>
</reference>
<keyword evidence="7" id="KW-0732">Signal</keyword>
<evidence type="ECO:0000256" key="3">
    <source>
        <dbReference type="ARBA" id="ARBA00022692"/>
    </source>
</evidence>
<feature type="transmembrane region" description="Helical" evidence="6">
    <location>
        <begin position="150"/>
        <end position="175"/>
    </location>
</feature>
<reference evidence="8" key="3">
    <citation type="submission" date="2025-09" db="UniProtKB">
        <authorList>
            <consortium name="Ensembl"/>
        </authorList>
    </citation>
    <scope>IDENTIFICATION</scope>
</reference>
<feature type="transmembrane region" description="Helical" evidence="6">
    <location>
        <begin position="187"/>
        <end position="211"/>
    </location>
</feature>
<accession>A0A667Y1U9</accession>
<protein>
    <recommendedName>
        <fullName evidence="6">Aquaporin</fullName>
    </recommendedName>
</protein>
<evidence type="ECO:0000256" key="7">
    <source>
        <dbReference type="SAM" id="SignalP"/>
    </source>
</evidence>
<dbReference type="InterPro" id="IPR000425">
    <property type="entry name" value="MIP"/>
</dbReference>
<dbReference type="PIRSF" id="PIRSF017529">
    <property type="entry name" value="Aquaporin_11/12"/>
    <property type="match status" value="1"/>
</dbReference>
<organism evidence="8 9">
    <name type="scientific">Myripristis murdjan</name>
    <name type="common">pinecone soldierfish</name>
    <dbReference type="NCBI Taxonomy" id="586833"/>
    <lineage>
        <taxon>Eukaryota</taxon>
        <taxon>Metazoa</taxon>
        <taxon>Chordata</taxon>
        <taxon>Craniata</taxon>
        <taxon>Vertebrata</taxon>
        <taxon>Euteleostomi</taxon>
        <taxon>Actinopterygii</taxon>
        <taxon>Neopterygii</taxon>
        <taxon>Teleostei</taxon>
        <taxon>Neoteleostei</taxon>
        <taxon>Acanthomorphata</taxon>
        <taxon>Holocentriformes</taxon>
        <taxon>Holocentridae</taxon>
        <taxon>Myripristis</taxon>
    </lineage>
</organism>
<dbReference type="InterPro" id="IPR023266">
    <property type="entry name" value="Aquaporin_11"/>
</dbReference>
<evidence type="ECO:0000313" key="8">
    <source>
        <dbReference type="Ensembl" id="ENSMMDP00005021567.1"/>
    </source>
</evidence>
<evidence type="ECO:0000256" key="5">
    <source>
        <dbReference type="ARBA" id="ARBA00023136"/>
    </source>
</evidence>
<dbReference type="InterPro" id="IPR051883">
    <property type="entry name" value="AQP11/12_channel"/>
</dbReference>
<dbReference type="PRINTS" id="PR02024">
    <property type="entry name" value="AQUAPORIN11"/>
</dbReference>
<evidence type="ECO:0000256" key="2">
    <source>
        <dbReference type="ARBA" id="ARBA00005900"/>
    </source>
</evidence>
<evidence type="ECO:0000313" key="9">
    <source>
        <dbReference type="Proteomes" id="UP000472263"/>
    </source>
</evidence>
<reference evidence="8" key="2">
    <citation type="submission" date="2025-08" db="UniProtKB">
        <authorList>
            <consortium name="Ensembl"/>
        </authorList>
    </citation>
    <scope>IDENTIFICATION</scope>
</reference>
<proteinExistence type="inferred from homology"/>
<dbReference type="Gene3D" id="1.20.1080.10">
    <property type="entry name" value="Glycerol uptake facilitator protein"/>
    <property type="match status" value="1"/>
</dbReference>
<keyword evidence="5 6" id="KW-0472">Membrane</keyword>
<dbReference type="PANTHER" id="PTHR21191">
    <property type="entry name" value="AQUAPORIN"/>
    <property type="match status" value="1"/>
</dbReference>
<evidence type="ECO:0000256" key="6">
    <source>
        <dbReference type="PIRNR" id="PIRNR017529"/>
    </source>
</evidence>
<comment type="similarity">
    <text evidence="2">Belongs to the MIP/aquaporin (TC 1.A.8) family. AQP11/AQP12 subfamily.</text>
</comment>
<dbReference type="GO" id="GO:0005737">
    <property type="term" value="C:cytoplasm"/>
    <property type="evidence" value="ECO:0007669"/>
    <property type="project" value="TreeGrafter"/>
</dbReference>
<dbReference type="PANTHER" id="PTHR21191:SF7">
    <property type="entry name" value="AQUAPORIN-11"/>
    <property type="match status" value="1"/>
</dbReference>
<dbReference type="GeneTree" id="ENSGT00530000063816"/>
<dbReference type="GO" id="GO:0015267">
    <property type="term" value="F:channel activity"/>
    <property type="evidence" value="ECO:0007669"/>
    <property type="project" value="InterPro"/>
</dbReference>
<dbReference type="SUPFAM" id="SSF81338">
    <property type="entry name" value="Aquaporin-like"/>
    <property type="match status" value="1"/>
</dbReference>
<sequence>MAELAVSLAFLGVTVVLCEVTRRTAARLFPADYWLYLLEAASTFQLCLCTHELKLLGEAGQLELLAGLTLSYTVTVIHILTFGGAFCNPNAALESVYRRRRSAGTAAALIACQFVAAVGAQVAAASVWSLGLSDLHLRHQRFGFRCFDPLGGTVVEAAAVELVCAFTVQAAVLHLHKLDERLRVPAVAAVITALVYAGGSISGAVFNPALAFSIQFPCSGHTYLEYCFIYWLGPVLGVASCILLFEKIIPFLSGKSTIGLDVPLGRKDKIQ</sequence>
<dbReference type="Ensembl" id="ENSMMDT00005022054.1">
    <property type="protein sequence ID" value="ENSMMDP00005021567.1"/>
    <property type="gene ID" value="ENSMMDG00005010536.1"/>
</dbReference>
<dbReference type="Proteomes" id="UP000472263">
    <property type="component" value="Chromosome 14"/>
</dbReference>
<dbReference type="Pfam" id="PF00230">
    <property type="entry name" value="MIP"/>
    <property type="match status" value="1"/>
</dbReference>
<name>A0A667Y1U9_9TELE</name>
<feature type="transmembrane region" description="Helical" evidence="6">
    <location>
        <begin position="64"/>
        <end position="86"/>
    </location>
</feature>
<evidence type="ECO:0000256" key="1">
    <source>
        <dbReference type="ARBA" id="ARBA00004141"/>
    </source>
</evidence>
<keyword evidence="9" id="KW-1185">Reference proteome</keyword>
<feature type="transmembrane region" description="Helical" evidence="6">
    <location>
        <begin position="223"/>
        <end position="245"/>
    </location>
</feature>
<dbReference type="GO" id="GO:0016020">
    <property type="term" value="C:membrane"/>
    <property type="evidence" value="ECO:0007669"/>
    <property type="project" value="UniProtKB-SubCell"/>
</dbReference>
<dbReference type="RefSeq" id="XP_029925517.1">
    <property type="nucleotide sequence ID" value="XM_030069657.1"/>
</dbReference>
<keyword evidence="3 6" id="KW-0812">Transmembrane</keyword>
<dbReference type="InParanoid" id="A0A667Y1U9"/>
<feature type="chain" id="PRO_5025623006" description="Aquaporin" evidence="7">
    <location>
        <begin position="19"/>
        <end position="271"/>
    </location>
</feature>
<feature type="transmembrane region" description="Helical" evidence="6">
    <location>
        <begin position="107"/>
        <end position="130"/>
    </location>
</feature>
<feature type="signal peptide" evidence="7">
    <location>
        <begin position="1"/>
        <end position="18"/>
    </location>
</feature>
<dbReference type="AlphaFoldDB" id="A0A667Y1U9"/>
<dbReference type="OrthoDB" id="9894770at2759"/>
<gene>
    <name evidence="8" type="primary">LOC115371982</name>
</gene>
<dbReference type="GeneID" id="115371982"/>